<protein>
    <submittedName>
        <fullName evidence="2">Uncharacterized protein</fullName>
    </submittedName>
</protein>
<gene>
    <name evidence="2" type="ORF">FHR33_001193</name>
</gene>
<keyword evidence="1" id="KW-1133">Transmembrane helix</keyword>
<feature type="transmembrane region" description="Helical" evidence="1">
    <location>
        <begin position="101"/>
        <end position="129"/>
    </location>
</feature>
<organism evidence="2 3">
    <name type="scientific">Nonomuraea dietziae</name>
    <dbReference type="NCBI Taxonomy" id="65515"/>
    <lineage>
        <taxon>Bacteria</taxon>
        <taxon>Bacillati</taxon>
        <taxon>Actinomycetota</taxon>
        <taxon>Actinomycetes</taxon>
        <taxon>Streptosporangiales</taxon>
        <taxon>Streptosporangiaceae</taxon>
        <taxon>Nonomuraea</taxon>
    </lineage>
</organism>
<dbReference type="Proteomes" id="UP000579945">
    <property type="component" value="Unassembled WGS sequence"/>
</dbReference>
<accession>A0A7W5Y945</accession>
<dbReference type="RefSeq" id="WP_183644537.1">
    <property type="nucleotide sequence ID" value="NZ_JACIBV010000001.1"/>
</dbReference>
<proteinExistence type="predicted"/>
<keyword evidence="3" id="KW-1185">Reference proteome</keyword>
<name>A0A7W5Y945_9ACTN</name>
<dbReference type="EMBL" id="JACIBV010000001">
    <property type="protein sequence ID" value="MBB3725333.1"/>
    <property type="molecule type" value="Genomic_DNA"/>
</dbReference>
<evidence type="ECO:0000256" key="1">
    <source>
        <dbReference type="SAM" id="Phobius"/>
    </source>
</evidence>
<dbReference type="GeneID" id="95387762"/>
<dbReference type="AlphaFoldDB" id="A0A7W5Y945"/>
<keyword evidence="1" id="KW-0472">Membrane</keyword>
<evidence type="ECO:0000313" key="3">
    <source>
        <dbReference type="Proteomes" id="UP000579945"/>
    </source>
</evidence>
<keyword evidence="1" id="KW-0812">Transmembrane</keyword>
<feature type="transmembrane region" description="Helical" evidence="1">
    <location>
        <begin position="141"/>
        <end position="159"/>
    </location>
</feature>
<evidence type="ECO:0000313" key="2">
    <source>
        <dbReference type="EMBL" id="MBB3725333.1"/>
    </source>
</evidence>
<sequence>MGQSDRRLNEFLDALDARLPYVRYQVRRFPEGEDFLQLNVPGTARATVFIQDGEWICLSETASDVTLQRALGSVDEQPQAVVERLSFPARASKPRSRRARVLRAGGLGLAAALGAAVLAAVVLAVLVLGNGYGYGSDTVRATINALAAVCGAAVGVWVVRRSWRASGDGQTGDRPDGKEEGQE</sequence>
<comment type="caution">
    <text evidence="2">The sequence shown here is derived from an EMBL/GenBank/DDBJ whole genome shotgun (WGS) entry which is preliminary data.</text>
</comment>
<reference evidence="2 3" key="1">
    <citation type="submission" date="2020-08" db="EMBL/GenBank/DDBJ databases">
        <title>Sequencing the genomes of 1000 actinobacteria strains.</title>
        <authorList>
            <person name="Klenk H.-P."/>
        </authorList>
    </citation>
    <scope>NUCLEOTIDE SEQUENCE [LARGE SCALE GENOMIC DNA]</scope>
    <source>
        <strain evidence="2 3">DSM 44320</strain>
    </source>
</reference>